<dbReference type="EMBL" id="BAAAHP010000029">
    <property type="protein sequence ID" value="GAA0925519.1"/>
    <property type="molecule type" value="Genomic_DNA"/>
</dbReference>
<dbReference type="NCBIfam" id="TIGR03083">
    <property type="entry name" value="maleylpyruvate isomerase family mycothiol-dependent enzyme"/>
    <property type="match status" value="1"/>
</dbReference>
<dbReference type="InterPro" id="IPR017517">
    <property type="entry name" value="Maleyloyr_isom"/>
</dbReference>
<comment type="caution">
    <text evidence="2">The sequence shown here is derived from an EMBL/GenBank/DDBJ whole genome shotgun (WGS) entry which is preliminary data.</text>
</comment>
<proteinExistence type="predicted"/>
<feature type="domain" description="Mycothiol-dependent maleylpyruvate isomerase metal-binding" evidence="1">
    <location>
        <begin position="8"/>
        <end position="85"/>
    </location>
</feature>
<dbReference type="Proteomes" id="UP001499967">
    <property type="component" value="Unassembled WGS sequence"/>
</dbReference>
<dbReference type="InterPro" id="IPR024344">
    <property type="entry name" value="MDMPI_metal-binding"/>
</dbReference>
<evidence type="ECO:0000259" key="1">
    <source>
        <dbReference type="Pfam" id="PF11716"/>
    </source>
</evidence>
<dbReference type="NCBIfam" id="TIGR03086">
    <property type="entry name" value="TIGR03086 family metal-binding protein"/>
    <property type="match status" value="1"/>
</dbReference>
<dbReference type="InterPro" id="IPR017520">
    <property type="entry name" value="CHP03086"/>
</dbReference>
<accession>A0ABN1PCI5</accession>
<gene>
    <name evidence="2" type="ORF">GCM10009559_10310</name>
</gene>
<protein>
    <submittedName>
        <fullName evidence="2">TIGR03086 family metal-binding protein</fullName>
    </submittedName>
</protein>
<organism evidence="2 3">
    <name type="scientific">Pseudonocardia zijingensis</name>
    <dbReference type="NCBI Taxonomy" id="153376"/>
    <lineage>
        <taxon>Bacteria</taxon>
        <taxon>Bacillati</taxon>
        <taxon>Actinomycetota</taxon>
        <taxon>Actinomycetes</taxon>
        <taxon>Pseudonocardiales</taxon>
        <taxon>Pseudonocardiaceae</taxon>
        <taxon>Pseudonocardia</taxon>
    </lineage>
</organism>
<dbReference type="InterPro" id="IPR034660">
    <property type="entry name" value="DinB/YfiT-like"/>
</dbReference>
<evidence type="ECO:0000313" key="3">
    <source>
        <dbReference type="Proteomes" id="UP001499967"/>
    </source>
</evidence>
<dbReference type="Gene3D" id="1.20.120.450">
    <property type="entry name" value="dinb family like domain"/>
    <property type="match status" value="1"/>
</dbReference>
<reference evidence="2 3" key="1">
    <citation type="journal article" date="2019" name="Int. J. Syst. Evol. Microbiol.">
        <title>The Global Catalogue of Microorganisms (GCM) 10K type strain sequencing project: providing services to taxonomists for standard genome sequencing and annotation.</title>
        <authorList>
            <consortium name="The Broad Institute Genomics Platform"/>
            <consortium name="The Broad Institute Genome Sequencing Center for Infectious Disease"/>
            <person name="Wu L."/>
            <person name="Ma J."/>
        </authorList>
    </citation>
    <scope>NUCLEOTIDE SEQUENCE [LARGE SCALE GENOMIC DNA]</scope>
    <source>
        <strain evidence="2 3">JCM 11117</strain>
    </source>
</reference>
<dbReference type="Pfam" id="PF11716">
    <property type="entry name" value="MDMPI_N"/>
    <property type="match status" value="1"/>
</dbReference>
<evidence type="ECO:0000313" key="2">
    <source>
        <dbReference type="EMBL" id="GAA0925519.1"/>
    </source>
</evidence>
<keyword evidence="3" id="KW-1185">Reference proteome</keyword>
<sequence length="181" mass="18638">MQDPVSLFRAAAGRSATVLAGVTAHQLRAPTPCQEWTVQQLVDHMAGGPAYLLAAARGGAPEPVQGVTADEYRASVDEALAALADPDVLARTCASPLGFEWTVAEAAAGTFMDTLVHTWDLAVATGQDSTLDPALVEACVAMFLPDMPERGRAAGLVGPAVPVPADAPAQARLLGAMGRRP</sequence>
<name>A0ABN1PCI5_9PSEU</name>
<dbReference type="SUPFAM" id="SSF109854">
    <property type="entry name" value="DinB/YfiT-like putative metalloenzymes"/>
    <property type="match status" value="1"/>
</dbReference>
<dbReference type="RefSeq" id="WP_343939452.1">
    <property type="nucleotide sequence ID" value="NZ_BAAAHP010000029.1"/>
</dbReference>